<protein>
    <submittedName>
        <fullName evidence="12">Alpha-D-glucose phosphate-specific phosphoglucomutase</fullName>
    </submittedName>
</protein>
<evidence type="ECO:0000256" key="5">
    <source>
        <dbReference type="ARBA" id="ARBA00022842"/>
    </source>
</evidence>
<evidence type="ECO:0000259" key="11">
    <source>
        <dbReference type="Pfam" id="PF02880"/>
    </source>
</evidence>
<accession>A0A3M7ZXM7</accession>
<keyword evidence="6" id="KW-0413">Isomerase</keyword>
<dbReference type="PANTHER" id="PTHR45745">
    <property type="entry name" value="PHOSPHOMANNOMUTASE 45A"/>
    <property type="match status" value="1"/>
</dbReference>
<dbReference type="GO" id="GO:0005975">
    <property type="term" value="P:carbohydrate metabolic process"/>
    <property type="evidence" value="ECO:0007669"/>
    <property type="project" value="InterPro"/>
</dbReference>
<evidence type="ECO:0000256" key="4">
    <source>
        <dbReference type="ARBA" id="ARBA00022723"/>
    </source>
</evidence>
<dbReference type="InterPro" id="IPR005845">
    <property type="entry name" value="A-D-PHexomutase_a/b/a-II"/>
</dbReference>
<comment type="similarity">
    <text evidence="2 7">Belongs to the phosphohexose mutase family.</text>
</comment>
<dbReference type="Pfam" id="PF00408">
    <property type="entry name" value="PGM_PMM_IV"/>
    <property type="match status" value="1"/>
</dbReference>
<dbReference type="InterPro" id="IPR005852">
    <property type="entry name" value="PGM_a-D-Glc-sp"/>
</dbReference>
<feature type="domain" description="Alpha-D-phosphohexomutase alpha/beta/alpha" evidence="10">
    <location>
        <begin position="206"/>
        <end position="313"/>
    </location>
</feature>
<evidence type="ECO:0000259" key="9">
    <source>
        <dbReference type="Pfam" id="PF02878"/>
    </source>
</evidence>
<keyword evidence="3" id="KW-0597">Phosphoprotein</keyword>
<feature type="domain" description="Alpha-D-phosphohexomutase alpha/beta/alpha" evidence="11">
    <location>
        <begin position="317"/>
        <end position="437"/>
    </location>
</feature>
<dbReference type="PANTHER" id="PTHR45745:SF1">
    <property type="entry name" value="PHOSPHOGLUCOMUTASE 2B-RELATED"/>
    <property type="match status" value="1"/>
</dbReference>
<keyword evidence="4 7" id="KW-0479">Metal-binding</keyword>
<dbReference type="Pfam" id="PF02879">
    <property type="entry name" value="PGM_PMM_II"/>
    <property type="match status" value="1"/>
</dbReference>
<dbReference type="Gene3D" id="3.30.310.50">
    <property type="entry name" value="Alpha-D-phosphohexomutase, C-terminal domain"/>
    <property type="match status" value="1"/>
</dbReference>
<dbReference type="AlphaFoldDB" id="A0A3M7ZXM7"/>
<sequence length="544" mass="57635">MHERAGTPATESDLIDVDALLRAYYDLHPDVSVPEQRVAFGTSGHRGSSLGTGFNEDHILAITQAIVDYRTAQGITGPLFIGADTHALSGPAQTTALDVLVGNRVRVLADQYDDYVPTPALSHAILKWNNDPARRAEGEADGIVITPSHNPPQDGGFKYNPPHGGPADSDATTWIANRANELIAAGLHEVNQAEPSAVETYDFRGEYVADLANIIDFDAIKRSGIRIGADPLGGASVGYWGAIRDYYGIDLTVVNEKVDPKWAFMTLDWDGKIRMDPSSPSAMASVLANRDGFDILTGNDADADRHGIVTPDGGLMNPNHYLAVAIEYLFTHRPGWRSDAAIGKTLVSSSMIDRVADALGRRLWEVPVGFKWFVPGLIDGSVGFGGEESAGASFLRKDGTVWTTDKDGILLCLLASEIRAVTGKSPSRLYAELVARFGDPAYERTDAAASPAQKSALGKLDGDAITATELAGQPITAKLSAAPGNGAAIGGVKVESADAWFAARPSGTEDVYKIYAESFKGPEHLAKVQAEAKEIVGAALGAAG</sequence>
<evidence type="ECO:0000256" key="7">
    <source>
        <dbReference type="RuleBase" id="RU004326"/>
    </source>
</evidence>
<proteinExistence type="inferred from homology"/>
<dbReference type="InterPro" id="IPR005843">
    <property type="entry name" value="A-D-PHexomutase_C"/>
</dbReference>
<dbReference type="SUPFAM" id="SSF53738">
    <property type="entry name" value="Phosphoglucomutase, first 3 domains"/>
    <property type="match status" value="3"/>
</dbReference>
<dbReference type="Pfam" id="PF02878">
    <property type="entry name" value="PGM_PMM_I"/>
    <property type="match status" value="1"/>
</dbReference>
<comment type="caution">
    <text evidence="12">The sequence shown here is derived from an EMBL/GenBank/DDBJ whole genome shotgun (WGS) entry which is preliminary data.</text>
</comment>
<comment type="cofactor">
    <cofactor evidence="1">
        <name>Mg(2+)</name>
        <dbReference type="ChEBI" id="CHEBI:18420"/>
    </cofactor>
</comment>
<dbReference type="InterPro" id="IPR036900">
    <property type="entry name" value="A-D-PHexomutase_C_sf"/>
</dbReference>
<dbReference type="InterPro" id="IPR016066">
    <property type="entry name" value="A-D-PHexomutase_CS"/>
</dbReference>
<dbReference type="Pfam" id="PF02880">
    <property type="entry name" value="PGM_PMM_III"/>
    <property type="match status" value="1"/>
</dbReference>
<evidence type="ECO:0000259" key="10">
    <source>
        <dbReference type="Pfam" id="PF02879"/>
    </source>
</evidence>
<feature type="domain" description="Alpha-D-phosphohexomutase alpha/beta/alpha" evidence="9">
    <location>
        <begin position="38"/>
        <end position="181"/>
    </location>
</feature>
<evidence type="ECO:0000259" key="8">
    <source>
        <dbReference type="Pfam" id="PF00408"/>
    </source>
</evidence>
<reference evidence="12 13" key="1">
    <citation type="submission" date="2018-10" db="EMBL/GenBank/DDBJ databases">
        <title>Isolation, diversity and antibacterial activity of antinobacteria from the wheat rhizosphere soil.</title>
        <authorList>
            <person name="Sun T."/>
        </authorList>
    </citation>
    <scope>NUCLEOTIDE SEQUENCE [LARGE SCALE GENOMIC DNA]</scope>
    <source>
        <strain evidence="12 13">SJ-23</strain>
    </source>
</reference>
<feature type="domain" description="Alpha-D-phosphohexomutase C-terminal" evidence="8">
    <location>
        <begin position="483"/>
        <end position="533"/>
    </location>
</feature>
<dbReference type="GO" id="GO:0004614">
    <property type="term" value="F:phosphoglucomutase activity"/>
    <property type="evidence" value="ECO:0007669"/>
    <property type="project" value="InterPro"/>
</dbReference>
<dbReference type="NCBIfam" id="TIGR01132">
    <property type="entry name" value="pgm"/>
    <property type="match status" value="1"/>
</dbReference>
<dbReference type="SUPFAM" id="SSF55957">
    <property type="entry name" value="Phosphoglucomutase, C-terminal domain"/>
    <property type="match status" value="1"/>
</dbReference>
<evidence type="ECO:0000256" key="3">
    <source>
        <dbReference type="ARBA" id="ARBA00022553"/>
    </source>
</evidence>
<dbReference type="InterPro" id="IPR005844">
    <property type="entry name" value="A-D-PHexomutase_a/b/a-I"/>
</dbReference>
<dbReference type="RefSeq" id="WP_122938524.1">
    <property type="nucleotide sequence ID" value="NZ_JBHSNT010000044.1"/>
</dbReference>
<organism evidence="12 13">
    <name type="scientific">Agromyces tardus</name>
    <dbReference type="NCBI Taxonomy" id="2583849"/>
    <lineage>
        <taxon>Bacteria</taxon>
        <taxon>Bacillati</taxon>
        <taxon>Actinomycetota</taxon>
        <taxon>Actinomycetes</taxon>
        <taxon>Micrococcales</taxon>
        <taxon>Microbacteriaceae</taxon>
        <taxon>Agromyces</taxon>
    </lineage>
</organism>
<dbReference type="InterPro" id="IPR005846">
    <property type="entry name" value="A-D-PHexomutase_a/b/a-III"/>
</dbReference>
<dbReference type="InterPro" id="IPR016055">
    <property type="entry name" value="A-D-PHexomutase_a/b/a-I/II/III"/>
</dbReference>
<dbReference type="GO" id="GO:0000287">
    <property type="term" value="F:magnesium ion binding"/>
    <property type="evidence" value="ECO:0007669"/>
    <property type="project" value="InterPro"/>
</dbReference>
<dbReference type="Gene3D" id="3.40.120.10">
    <property type="entry name" value="Alpha-D-Glucose-1,6-Bisphosphate, subunit A, domain 3"/>
    <property type="match status" value="3"/>
</dbReference>
<dbReference type="OrthoDB" id="9806956at2"/>
<dbReference type="PROSITE" id="PS00710">
    <property type="entry name" value="PGM_PMM"/>
    <property type="match status" value="1"/>
</dbReference>
<evidence type="ECO:0000256" key="6">
    <source>
        <dbReference type="ARBA" id="ARBA00023235"/>
    </source>
</evidence>
<evidence type="ECO:0000313" key="12">
    <source>
        <dbReference type="EMBL" id="RNB43749.1"/>
    </source>
</evidence>
<dbReference type="CDD" id="cd05801">
    <property type="entry name" value="PGM_like3"/>
    <property type="match status" value="1"/>
</dbReference>
<dbReference type="Proteomes" id="UP000275048">
    <property type="component" value="Unassembled WGS sequence"/>
</dbReference>
<gene>
    <name evidence="12" type="ORF">EDM22_18310</name>
</gene>
<evidence type="ECO:0000256" key="2">
    <source>
        <dbReference type="ARBA" id="ARBA00010231"/>
    </source>
</evidence>
<dbReference type="GO" id="GO:0006166">
    <property type="term" value="P:purine ribonucleoside salvage"/>
    <property type="evidence" value="ECO:0007669"/>
    <property type="project" value="TreeGrafter"/>
</dbReference>
<keyword evidence="5 7" id="KW-0460">Magnesium</keyword>
<evidence type="ECO:0000313" key="13">
    <source>
        <dbReference type="Proteomes" id="UP000275048"/>
    </source>
</evidence>
<keyword evidence="13" id="KW-1185">Reference proteome</keyword>
<name>A0A3M7ZXM7_9MICO</name>
<dbReference type="GO" id="GO:0008973">
    <property type="term" value="F:phosphopentomutase activity"/>
    <property type="evidence" value="ECO:0007669"/>
    <property type="project" value="TreeGrafter"/>
</dbReference>
<dbReference type="EMBL" id="RHHB01000068">
    <property type="protein sequence ID" value="RNB43749.1"/>
    <property type="molecule type" value="Genomic_DNA"/>
</dbReference>
<evidence type="ECO:0000256" key="1">
    <source>
        <dbReference type="ARBA" id="ARBA00001946"/>
    </source>
</evidence>